<dbReference type="GeneID" id="114242009"/>
<keyword evidence="5 6" id="KW-0472">Membrane</keyword>
<evidence type="ECO:0000256" key="4">
    <source>
        <dbReference type="ARBA" id="ARBA00023128"/>
    </source>
</evidence>
<keyword evidence="6" id="KW-1133">Transmembrane helix</keyword>
<gene>
    <name evidence="8" type="primary">LOC114242009</name>
</gene>
<comment type="similarity">
    <text evidence="2">Belongs to the cytochrome c oxidase VIIa family.</text>
</comment>
<evidence type="ECO:0000313" key="7">
    <source>
        <dbReference type="Proteomes" id="UP000504629"/>
    </source>
</evidence>
<dbReference type="PANTHER" id="PTHR10510:SF11">
    <property type="entry name" value="CYTOCHROME C OXIDASE SUBUNIT 7A, MITOCHONDRIAL"/>
    <property type="match status" value="1"/>
</dbReference>
<proteinExistence type="inferred from homology"/>
<dbReference type="RefSeq" id="XP_028028826.1">
    <property type="nucleotide sequence ID" value="XM_028173025.1"/>
</dbReference>
<keyword evidence="7" id="KW-1185">Reference proteome</keyword>
<dbReference type="SUPFAM" id="SSF81419">
    <property type="entry name" value="Mitochondrial cytochrome c oxidase subunit VIIa"/>
    <property type="match status" value="1"/>
</dbReference>
<feature type="transmembrane region" description="Helical" evidence="6">
    <location>
        <begin position="54"/>
        <end position="75"/>
    </location>
</feature>
<dbReference type="GO" id="GO:0097250">
    <property type="term" value="P:mitochondrial respirasome assembly"/>
    <property type="evidence" value="ECO:0007669"/>
    <property type="project" value="TreeGrafter"/>
</dbReference>
<dbReference type="InterPro" id="IPR036539">
    <property type="entry name" value="Cyt_c_oxidase_su7a_sf"/>
</dbReference>
<dbReference type="KEGG" id="bman:114242009"/>
<protein>
    <submittedName>
        <fullName evidence="8">Cytochrome c oxidase subunit 7A1, mitochondrial-like</fullName>
    </submittedName>
</protein>
<keyword evidence="3" id="KW-0999">Mitochondrion inner membrane</keyword>
<keyword evidence="4" id="KW-0496">Mitochondrion</keyword>
<dbReference type="InterPro" id="IPR003177">
    <property type="entry name" value="Cytc_oxidase_su7a_met"/>
</dbReference>
<evidence type="ECO:0000313" key="8">
    <source>
        <dbReference type="RefSeq" id="XP_028028826.1"/>
    </source>
</evidence>
<evidence type="ECO:0000256" key="3">
    <source>
        <dbReference type="ARBA" id="ARBA00022792"/>
    </source>
</evidence>
<dbReference type="OrthoDB" id="5966508at2759"/>
<dbReference type="AlphaFoldDB" id="A0A6J2JH25"/>
<evidence type="ECO:0000256" key="5">
    <source>
        <dbReference type="ARBA" id="ARBA00023136"/>
    </source>
</evidence>
<comment type="subcellular location">
    <subcellularLocation>
        <location evidence="1">Mitochondrion inner membrane</location>
    </subcellularLocation>
</comment>
<keyword evidence="6" id="KW-0812">Transmembrane</keyword>
<evidence type="ECO:0000256" key="2">
    <source>
        <dbReference type="ARBA" id="ARBA00009331"/>
    </source>
</evidence>
<accession>A0A6J2JH25</accession>
<evidence type="ECO:0000256" key="6">
    <source>
        <dbReference type="SAM" id="Phobius"/>
    </source>
</evidence>
<organism evidence="7 8">
    <name type="scientific">Bombyx mandarina</name>
    <name type="common">Wild silk moth</name>
    <name type="synonym">Wild silkworm</name>
    <dbReference type="NCBI Taxonomy" id="7092"/>
    <lineage>
        <taxon>Eukaryota</taxon>
        <taxon>Metazoa</taxon>
        <taxon>Ecdysozoa</taxon>
        <taxon>Arthropoda</taxon>
        <taxon>Hexapoda</taxon>
        <taxon>Insecta</taxon>
        <taxon>Pterygota</taxon>
        <taxon>Neoptera</taxon>
        <taxon>Endopterygota</taxon>
        <taxon>Lepidoptera</taxon>
        <taxon>Glossata</taxon>
        <taxon>Ditrysia</taxon>
        <taxon>Bombycoidea</taxon>
        <taxon>Bombycidae</taxon>
        <taxon>Bombycinae</taxon>
        <taxon>Bombyx</taxon>
    </lineage>
</organism>
<dbReference type="GO" id="GO:0045277">
    <property type="term" value="C:respiratory chain complex IV"/>
    <property type="evidence" value="ECO:0007669"/>
    <property type="project" value="InterPro"/>
</dbReference>
<dbReference type="PANTHER" id="PTHR10510">
    <property type="entry name" value="CYTOCHROME C OXIDASE POLYPEPTIDE 7A"/>
    <property type="match status" value="1"/>
</dbReference>
<dbReference type="GO" id="GO:0002082">
    <property type="term" value="P:regulation of oxidative phosphorylation"/>
    <property type="evidence" value="ECO:0007669"/>
    <property type="project" value="TreeGrafter"/>
</dbReference>
<dbReference type="GO" id="GO:0006123">
    <property type="term" value="P:mitochondrial electron transport, cytochrome c to oxygen"/>
    <property type="evidence" value="ECO:0007669"/>
    <property type="project" value="InterPro"/>
</dbReference>
<reference evidence="8" key="1">
    <citation type="submission" date="2025-08" db="UniProtKB">
        <authorList>
            <consortium name="RefSeq"/>
        </authorList>
    </citation>
    <scope>IDENTIFICATION</scope>
    <source>
        <tissue evidence="8">Silk gland</tissue>
    </source>
</reference>
<name>A0A6J2JH25_BOMMA</name>
<dbReference type="Proteomes" id="UP000504629">
    <property type="component" value="Unplaced"/>
</dbReference>
<dbReference type="Gene3D" id="4.10.91.10">
    <property type="entry name" value="Cytochrome c oxidase, subunit VIIa"/>
    <property type="match status" value="1"/>
</dbReference>
<dbReference type="GO" id="GO:0005743">
    <property type="term" value="C:mitochondrial inner membrane"/>
    <property type="evidence" value="ECO:0007669"/>
    <property type="project" value="UniProtKB-SubCell"/>
</dbReference>
<sequence>MQHTRRPREIFRAFSTTPKMHDSRAVMKLKKIQADYQCEDGRPIYLKGGFFDRILYTSTLVLCFVGFCSTCATIYDLAKPPSWKTKAC</sequence>
<evidence type="ECO:0000256" key="1">
    <source>
        <dbReference type="ARBA" id="ARBA00004273"/>
    </source>
</evidence>